<dbReference type="Pfam" id="PF02463">
    <property type="entry name" value="SMC_N"/>
    <property type="match status" value="1"/>
</dbReference>
<dbReference type="KEGG" id="sri:SELR_19980"/>
<dbReference type="Proteomes" id="UP000007887">
    <property type="component" value="Chromosome"/>
</dbReference>
<dbReference type="InterPro" id="IPR003395">
    <property type="entry name" value="RecF/RecN/SMC_N"/>
</dbReference>
<proteinExistence type="predicted"/>
<gene>
    <name evidence="2" type="ordered locus">SELR_19980</name>
</gene>
<dbReference type="InterPro" id="IPR051396">
    <property type="entry name" value="Bact_Antivir_Def_Nuclease"/>
</dbReference>
<accession>I0GSG9</accession>
<dbReference type="Gene3D" id="3.40.50.300">
    <property type="entry name" value="P-loop containing nucleotide triphosphate hydrolases"/>
    <property type="match status" value="1"/>
</dbReference>
<evidence type="ECO:0000313" key="3">
    <source>
        <dbReference type="Proteomes" id="UP000007887"/>
    </source>
</evidence>
<name>I0GSG9_SELRL</name>
<dbReference type="eggNOG" id="COG3950">
    <property type="taxonomic scope" value="Bacteria"/>
</dbReference>
<sequence length="425" mass="48959">MFLKNITAKNFKGFEDITVDFSQGINLLIGNNGSGKTSLIDALAIGLGAMFSTTSGMQGKTLYNDTVRRIYRKEGDATHSFVPQFPQQISYELQWDDERKYSVSMSRDNEDDSKRMADFDLMNFFSSVLNDNGKKLPILCLQNFDRDWHTSPVVGKRDFMVTAGMTLRKDGYQECLMGKRIEEVIQNWCLKMSFLEYQKKHTVHEYQLFQNTIKKFMAIMLETPDDIKIEYSIETQGMEITIGERKDSIYNLSTGYRAILSMIMELAYRAAVLNPGMEDFSELEGVVLIDEIDAHLHPKWQWKILDAIRQVFPCVQFIIATHSPIVISSIKDARIIKLVDLKTTEILEPAYGYTADEVLELRQGSTSRPEDIVERKRQLELAVDEGDFARADEIVQSVKEEFGETSPVYDEMNRFLRVNRWVEEL</sequence>
<feature type="domain" description="AAA+ ATPase" evidence="1">
    <location>
        <begin position="22"/>
        <end position="340"/>
    </location>
</feature>
<dbReference type="SUPFAM" id="SSF52540">
    <property type="entry name" value="P-loop containing nucleoside triphosphate hydrolases"/>
    <property type="match status" value="1"/>
</dbReference>
<evidence type="ECO:0000259" key="1">
    <source>
        <dbReference type="SMART" id="SM00382"/>
    </source>
</evidence>
<dbReference type="HOGENOM" id="CLU_033429_1_2_9"/>
<dbReference type="OrthoDB" id="9801813at2"/>
<evidence type="ECO:0000313" key="2">
    <source>
        <dbReference type="EMBL" id="BAL83706.1"/>
    </source>
</evidence>
<dbReference type="InterPro" id="IPR003593">
    <property type="entry name" value="AAA+_ATPase"/>
</dbReference>
<dbReference type="SMART" id="SM00382">
    <property type="entry name" value="AAA"/>
    <property type="match status" value="1"/>
</dbReference>
<reference evidence="2 3" key="1">
    <citation type="submission" date="2011-10" db="EMBL/GenBank/DDBJ databases">
        <title>Whole genome sequence of Selenomonas ruminantium subsp. lactilytica TAM6421.</title>
        <authorList>
            <person name="Oguchi A."/>
            <person name="Ankai A."/>
            <person name="Kaneko J."/>
            <person name="Yamada-Narita S."/>
            <person name="Fukui S."/>
            <person name="Takahashi M."/>
            <person name="Onodera T."/>
            <person name="Kojima S."/>
            <person name="Fushimi T."/>
            <person name="Abe N."/>
            <person name="Kamio Y."/>
            <person name="Yamazaki S."/>
            <person name="Fujita N."/>
        </authorList>
    </citation>
    <scope>NUCLEOTIDE SEQUENCE [LARGE SCALE GENOMIC DNA]</scope>
    <source>
        <strain evidence="3">NBRC 103574 / TAM6421</strain>
    </source>
</reference>
<dbReference type="RefSeq" id="WP_014425136.1">
    <property type="nucleotide sequence ID" value="NC_017068.1"/>
</dbReference>
<organism evidence="2 3">
    <name type="scientific">Selenomonas ruminantium subsp. lactilytica (strain NBRC 103574 / TAM6421)</name>
    <dbReference type="NCBI Taxonomy" id="927704"/>
    <lineage>
        <taxon>Bacteria</taxon>
        <taxon>Bacillati</taxon>
        <taxon>Bacillota</taxon>
        <taxon>Negativicutes</taxon>
        <taxon>Selenomonadales</taxon>
        <taxon>Selenomonadaceae</taxon>
        <taxon>Selenomonas</taxon>
    </lineage>
</organism>
<dbReference type="EMBL" id="AP012292">
    <property type="protein sequence ID" value="BAL83706.1"/>
    <property type="molecule type" value="Genomic_DNA"/>
</dbReference>
<dbReference type="PANTHER" id="PTHR43581:SF2">
    <property type="entry name" value="EXCINUCLEASE ATPASE SUBUNIT"/>
    <property type="match status" value="1"/>
</dbReference>
<dbReference type="PANTHER" id="PTHR43581">
    <property type="entry name" value="ATP/GTP PHOSPHATASE"/>
    <property type="match status" value="1"/>
</dbReference>
<dbReference type="PATRIC" id="fig|927704.6.peg.2072"/>
<dbReference type="AlphaFoldDB" id="I0GSG9"/>
<dbReference type="InterPro" id="IPR027417">
    <property type="entry name" value="P-loop_NTPase"/>
</dbReference>
<protein>
    <submittedName>
        <fullName evidence="2">Putative ATP binding protein</fullName>
    </submittedName>
</protein>